<dbReference type="InterPro" id="IPR056953">
    <property type="entry name" value="CUT_N"/>
</dbReference>
<keyword evidence="2" id="KW-0193">Cuticle</keyword>
<evidence type="ECO:0000256" key="5">
    <source>
        <dbReference type="ARBA" id="ARBA00022729"/>
    </source>
</evidence>
<reference evidence="9 10" key="2">
    <citation type="submission" date="2018-11" db="EMBL/GenBank/DDBJ databases">
        <authorList>
            <consortium name="Pathogen Informatics"/>
        </authorList>
    </citation>
    <scope>NUCLEOTIDE SEQUENCE [LARGE SCALE GENOMIC DNA]</scope>
</reference>
<dbReference type="Pfam" id="PF25301">
    <property type="entry name" value="CUT_C"/>
    <property type="match status" value="1"/>
</dbReference>
<evidence type="ECO:0000313" key="10">
    <source>
        <dbReference type="Proteomes" id="UP000276776"/>
    </source>
</evidence>
<dbReference type="OrthoDB" id="6139674at2759"/>
<comment type="subcellular location">
    <subcellularLocation>
        <location evidence="1">Cell membrane</location>
        <topology evidence="1">Single-pass type I membrane protein</topology>
    </subcellularLocation>
</comment>
<dbReference type="PROSITE" id="PS51034">
    <property type="entry name" value="ZP_2"/>
    <property type="match status" value="1"/>
</dbReference>
<evidence type="ECO:0000256" key="7">
    <source>
        <dbReference type="ARBA" id="ARBA00023136"/>
    </source>
</evidence>
<dbReference type="STRING" id="103827.A0A0N5D8Z0"/>
<evidence type="ECO:0000313" key="9">
    <source>
        <dbReference type="EMBL" id="VDN07222.1"/>
    </source>
</evidence>
<accession>A0A0N5D8Z0</accession>
<dbReference type="OMA" id="SAQTHEQ"/>
<evidence type="ECO:0000259" key="8">
    <source>
        <dbReference type="PROSITE" id="PS51034"/>
    </source>
</evidence>
<proteinExistence type="predicted"/>
<keyword evidence="5" id="KW-0732">Signal</keyword>
<evidence type="ECO:0000256" key="2">
    <source>
        <dbReference type="ARBA" id="ARBA00022460"/>
    </source>
</evidence>
<feature type="domain" description="ZP" evidence="8">
    <location>
        <begin position="12"/>
        <end position="251"/>
    </location>
</feature>
<sequence length="272" mass="31273">MYKTMSDNPNVECNSESISVVFSTLKPFIGRTFVKGYIQESNCIKIGNHLQNHRFTIQFDQCGLRRSREYNGIRITTTVIISFHPIFLTKVDRAYRLNCFYMESSRTVTQELEISMMTTQELFRQTQMPICKYEILSGSATGIPIRYAKVGDSIYHRWSCIAKAEDIYCMRVHTCTVNDGQGGEVVEVLNKKGCSVDRYVLLDLEYGDDLIAGQESHVFKFADRPALHFNCQIELTIKDRHRGCTDMRPICEGQIRVEPSAQTHEQHVAEEE</sequence>
<dbReference type="Pfam" id="PF25057">
    <property type="entry name" value="CUT_N"/>
    <property type="match status" value="1"/>
</dbReference>
<keyword evidence="10" id="KW-1185">Reference proteome</keyword>
<evidence type="ECO:0000256" key="3">
    <source>
        <dbReference type="ARBA" id="ARBA00022475"/>
    </source>
</evidence>
<evidence type="ECO:0000313" key="11">
    <source>
        <dbReference type="WBParaSite" id="TCLT_0000958701-mRNA-1"/>
    </source>
</evidence>
<evidence type="ECO:0000256" key="4">
    <source>
        <dbReference type="ARBA" id="ARBA00022692"/>
    </source>
</evidence>
<evidence type="ECO:0000256" key="6">
    <source>
        <dbReference type="ARBA" id="ARBA00022989"/>
    </source>
</evidence>
<dbReference type="InterPro" id="IPR051962">
    <property type="entry name" value="Cuticlin"/>
</dbReference>
<dbReference type="PANTHER" id="PTHR22907">
    <property type="entry name" value="GH04558P"/>
    <property type="match status" value="1"/>
</dbReference>
<protein>
    <submittedName>
        <fullName evidence="11">ZP domain-containing protein</fullName>
    </submittedName>
</protein>
<dbReference type="GO" id="GO:0005886">
    <property type="term" value="C:plasma membrane"/>
    <property type="evidence" value="ECO:0007669"/>
    <property type="project" value="UniProtKB-SubCell"/>
</dbReference>
<keyword evidence="4" id="KW-0812">Transmembrane</keyword>
<evidence type="ECO:0000256" key="1">
    <source>
        <dbReference type="ARBA" id="ARBA00004251"/>
    </source>
</evidence>
<keyword evidence="6" id="KW-1133">Transmembrane helix</keyword>
<keyword evidence="7" id="KW-0472">Membrane</keyword>
<dbReference type="WBParaSite" id="TCLT_0000958701-mRNA-1">
    <property type="protein sequence ID" value="TCLT_0000958701-mRNA-1"/>
    <property type="gene ID" value="TCLT_0000958701"/>
</dbReference>
<name>A0A0N5D8Z0_THECL</name>
<keyword evidence="3" id="KW-1003">Cell membrane</keyword>
<dbReference type="PANTHER" id="PTHR22907:SF57">
    <property type="entry name" value="CUTICLIN-4"/>
    <property type="match status" value="1"/>
</dbReference>
<dbReference type="AlphaFoldDB" id="A0A0N5D8Z0"/>
<dbReference type="InterPro" id="IPR001507">
    <property type="entry name" value="ZP_dom"/>
</dbReference>
<dbReference type="Proteomes" id="UP000276776">
    <property type="component" value="Unassembled WGS sequence"/>
</dbReference>
<dbReference type="InterPro" id="IPR057475">
    <property type="entry name" value="CUT_C"/>
</dbReference>
<dbReference type="SMART" id="SM00241">
    <property type="entry name" value="ZP"/>
    <property type="match status" value="1"/>
</dbReference>
<organism evidence="11">
    <name type="scientific">Thelazia callipaeda</name>
    <name type="common">Oriental eyeworm</name>
    <name type="synonym">Parasitic nematode</name>
    <dbReference type="NCBI Taxonomy" id="103827"/>
    <lineage>
        <taxon>Eukaryota</taxon>
        <taxon>Metazoa</taxon>
        <taxon>Ecdysozoa</taxon>
        <taxon>Nematoda</taxon>
        <taxon>Chromadorea</taxon>
        <taxon>Rhabditida</taxon>
        <taxon>Spirurina</taxon>
        <taxon>Spiruromorpha</taxon>
        <taxon>Thelazioidea</taxon>
        <taxon>Thelaziidae</taxon>
        <taxon>Thelazia</taxon>
    </lineage>
</organism>
<reference evidence="11" key="1">
    <citation type="submission" date="2017-02" db="UniProtKB">
        <authorList>
            <consortium name="WormBaseParasite"/>
        </authorList>
    </citation>
    <scope>IDENTIFICATION</scope>
</reference>
<dbReference type="GO" id="GO:0042302">
    <property type="term" value="F:structural constituent of cuticle"/>
    <property type="evidence" value="ECO:0007669"/>
    <property type="project" value="UniProtKB-KW"/>
</dbReference>
<dbReference type="EMBL" id="UYYF01004829">
    <property type="protein sequence ID" value="VDN07222.1"/>
    <property type="molecule type" value="Genomic_DNA"/>
</dbReference>
<gene>
    <name evidence="9" type="ORF">TCLT_LOCUS9576</name>
</gene>